<name>U1FKK1_TRESO</name>
<dbReference type="Proteomes" id="UP000016646">
    <property type="component" value="Unassembled WGS sequence"/>
</dbReference>
<organism evidence="2 4">
    <name type="scientific">Treponema socranskii subsp. socranskii VPI DR56BR1116 = ATCC 35536</name>
    <dbReference type="NCBI Taxonomy" id="1125725"/>
    <lineage>
        <taxon>Bacteria</taxon>
        <taxon>Pseudomonadati</taxon>
        <taxon>Spirochaetota</taxon>
        <taxon>Spirochaetia</taxon>
        <taxon>Spirochaetales</taxon>
        <taxon>Treponemataceae</taxon>
        <taxon>Treponema</taxon>
    </lineage>
</organism>
<proteinExistence type="predicted"/>
<gene>
    <name evidence="3" type="ORF">HMPREF0860_2083</name>
    <name evidence="2" type="ORF">HMPREF1325_0669</name>
</gene>
<dbReference type="PANTHER" id="PTHR43135:SF3">
    <property type="entry name" value="ALPHA-D-RIBOSE 1-METHYLPHOSPHONATE 5-TRIPHOSPHATE DIPHOSPHATASE"/>
    <property type="match status" value="1"/>
</dbReference>
<keyword evidence="5" id="KW-1185">Reference proteome</keyword>
<dbReference type="Pfam" id="PF01979">
    <property type="entry name" value="Amidohydro_1"/>
    <property type="match status" value="1"/>
</dbReference>
<dbReference type="AlphaFoldDB" id="U1FKK1"/>
<dbReference type="Gene3D" id="2.30.40.10">
    <property type="entry name" value="Urease, subunit C, domain 1"/>
    <property type="match status" value="1"/>
</dbReference>
<dbReference type="EMBL" id="AUZJ01000055">
    <property type="protein sequence ID" value="ERF59896.1"/>
    <property type="molecule type" value="Genomic_DNA"/>
</dbReference>
<dbReference type="Gene3D" id="3.20.20.140">
    <property type="entry name" value="Metal-dependent hydrolases"/>
    <property type="match status" value="1"/>
</dbReference>
<dbReference type="SUPFAM" id="SSF51556">
    <property type="entry name" value="Metallo-dependent hydrolases"/>
    <property type="match status" value="1"/>
</dbReference>
<dbReference type="InterPro" id="IPR011059">
    <property type="entry name" value="Metal-dep_hydrolase_composite"/>
</dbReference>
<dbReference type="EMBL" id="AVQI01000033">
    <property type="protein sequence ID" value="ERK03395.1"/>
    <property type="molecule type" value="Genomic_DNA"/>
</dbReference>
<comment type="caution">
    <text evidence="2">The sequence shown here is derived from an EMBL/GenBank/DDBJ whole genome shotgun (WGS) entry which is preliminary data.</text>
</comment>
<evidence type="ECO:0000313" key="3">
    <source>
        <dbReference type="EMBL" id="ERK03395.1"/>
    </source>
</evidence>
<dbReference type="RefSeq" id="WP_021331173.1">
    <property type="nucleotide sequence ID" value="NZ_AVQI01000033.1"/>
</dbReference>
<dbReference type="GO" id="GO:0016810">
    <property type="term" value="F:hydrolase activity, acting on carbon-nitrogen (but not peptide) bonds"/>
    <property type="evidence" value="ECO:0007669"/>
    <property type="project" value="InterPro"/>
</dbReference>
<dbReference type="STRING" id="1125725.HMPREF1325_0669"/>
<dbReference type="eggNOG" id="COG1228">
    <property type="taxonomic scope" value="Bacteria"/>
</dbReference>
<dbReference type="OrthoDB" id="9797498at2"/>
<dbReference type="InterPro" id="IPR051781">
    <property type="entry name" value="Metallo-dep_Hydrolase"/>
</dbReference>
<protein>
    <submittedName>
        <fullName evidence="2">Amidohydrolase family protein</fullName>
    </submittedName>
</protein>
<keyword evidence="2" id="KW-0378">Hydrolase</keyword>
<evidence type="ECO:0000313" key="5">
    <source>
        <dbReference type="Proteomes" id="UP000016646"/>
    </source>
</evidence>
<sequence>MKIFASRMLAGPQLEPKTNQMITIDDGKILSIQAGSDAGADIVFGAKTTVMPGMIDCHSHLALDARIPDHLNSTNDSEKKQLLRALKSARDDLAAGITGLRCVGDRYYIDVMLRDLQKTGNLQLPWMAVAGIGMKGLHGHGYVGKGFSGTEDFRRQCRENIYHHTDWLKIFMTQGIPPAKSDAHLNCFLTQDEVHVVVEEARNCGLKVSAHCIGGKALYHCLNAGVDVIDHCYWVTDAEIEALIKNGTCVCFTSGIIMDDSRLPMIPSSHADAVLKSRDEVQKRLSKLVAAKPRFIIGTDAYHGLLYREIGWMHRLGMDIKEAIKGITVYAGEVLERKTGQLTVGYDADLIAVRGDPLTDWQALSDVDTIIIHGNMIQTSDIFCNNTMEVTV</sequence>
<dbReference type="InterPro" id="IPR006680">
    <property type="entry name" value="Amidohydro-rel"/>
</dbReference>
<dbReference type="Proteomes" id="UP000016412">
    <property type="component" value="Unassembled WGS sequence"/>
</dbReference>
<dbReference type="InterPro" id="IPR032466">
    <property type="entry name" value="Metal_Hydrolase"/>
</dbReference>
<evidence type="ECO:0000259" key="1">
    <source>
        <dbReference type="Pfam" id="PF01979"/>
    </source>
</evidence>
<feature type="domain" description="Amidohydrolase-related" evidence="1">
    <location>
        <begin position="49"/>
        <end position="376"/>
    </location>
</feature>
<reference evidence="4 5" key="1">
    <citation type="submission" date="2013-08" db="EMBL/GenBank/DDBJ databases">
        <authorList>
            <person name="Durkin A.S."/>
            <person name="Haft D.R."/>
            <person name="McCorrison J."/>
            <person name="Torralba M."/>
            <person name="Gillis M."/>
            <person name="Haft D.H."/>
            <person name="Methe B."/>
            <person name="Sutton G."/>
            <person name="Nelson K.E."/>
        </authorList>
    </citation>
    <scope>NUCLEOTIDE SEQUENCE [LARGE SCALE GENOMIC DNA]</scope>
    <source>
        <strain evidence="3 5">ATCC 35536</strain>
        <strain evidence="2 4">VPI DR56BR1116</strain>
    </source>
</reference>
<evidence type="ECO:0000313" key="2">
    <source>
        <dbReference type="EMBL" id="ERF59896.1"/>
    </source>
</evidence>
<dbReference type="SUPFAM" id="SSF51338">
    <property type="entry name" value="Composite domain of metallo-dependent hydrolases"/>
    <property type="match status" value="2"/>
</dbReference>
<evidence type="ECO:0000313" key="4">
    <source>
        <dbReference type="Proteomes" id="UP000016412"/>
    </source>
</evidence>
<accession>U1FKK1</accession>
<dbReference type="PATRIC" id="fig|1125725.3.peg.2162"/>
<dbReference type="PANTHER" id="PTHR43135">
    <property type="entry name" value="ALPHA-D-RIBOSE 1-METHYLPHOSPHONATE 5-TRIPHOSPHATE DIPHOSPHATASE"/>
    <property type="match status" value="1"/>
</dbReference>